<reference evidence="2 3" key="1">
    <citation type="submission" date="2024-01" db="EMBL/GenBank/DDBJ databases">
        <title>A draft genome for the cacao thread blight pathogen Marasmiellus scandens.</title>
        <authorList>
            <person name="Baruah I.K."/>
            <person name="Leung J."/>
            <person name="Bukari Y."/>
            <person name="Amoako-Attah I."/>
            <person name="Meinhardt L.W."/>
            <person name="Bailey B.A."/>
            <person name="Cohen S.P."/>
        </authorList>
    </citation>
    <scope>NUCLEOTIDE SEQUENCE [LARGE SCALE GENOMIC DNA]</scope>
    <source>
        <strain evidence="2 3">GH-19</strain>
    </source>
</reference>
<organism evidence="2 3">
    <name type="scientific">Marasmiellus scandens</name>
    <dbReference type="NCBI Taxonomy" id="2682957"/>
    <lineage>
        <taxon>Eukaryota</taxon>
        <taxon>Fungi</taxon>
        <taxon>Dikarya</taxon>
        <taxon>Basidiomycota</taxon>
        <taxon>Agaricomycotina</taxon>
        <taxon>Agaricomycetes</taxon>
        <taxon>Agaricomycetidae</taxon>
        <taxon>Agaricales</taxon>
        <taxon>Marasmiineae</taxon>
        <taxon>Omphalotaceae</taxon>
        <taxon>Marasmiellus</taxon>
    </lineage>
</organism>
<keyword evidence="3" id="KW-1185">Reference proteome</keyword>
<dbReference type="EMBL" id="JBANRG010000058">
    <property type="protein sequence ID" value="KAK7442466.1"/>
    <property type="molecule type" value="Genomic_DNA"/>
</dbReference>
<name>A0ABR1IVY3_9AGAR</name>
<protein>
    <submittedName>
        <fullName evidence="2">Uncharacterized protein</fullName>
    </submittedName>
</protein>
<feature type="compositionally biased region" description="Polar residues" evidence="1">
    <location>
        <begin position="43"/>
        <end position="57"/>
    </location>
</feature>
<accession>A0ABR1IVY3</accession>
<feature type="compositionally biased region" description="Low complexity" evidence="1">
    <location>
        <begin position="1"/>
        <end position="42"/>
    </location>
</feature>
<proteinExistence type="predicted"/>
<dbReference type="Proteomes" id="UP001498398">
    <property type="component" value="Unassembled WGS sequence"/>
</dbReference>
<gene>
    <name evidence="2" type="ORF">VKT23_016063</name>
</gene>
<comment type="caution">
    <text evidence="2">The sequence shown here is derived from an EMBL/GenBank/DDBJ whole genome shotgun (WGS) entry which is preliminary data.</text>
</comment>
<feature type="region of interest" description="Disordered" evidence="1">
    <location>
        <begin position="1"/>
        <end position="66"/>
    </location>
</feature>
<evidence type="ECO:0000313" key="3">
    <source>
        <dbReference type="Proteomes" id="UP001498398"/>
    </source>
</evidence>
<feature type="region of interest" description="Disordered" evidence="1">
    <location>
        <begin position="119"/>
        <end position="146"/>
    </location>
</feature>
<sequence>MPRTPTKARTTATARSTPYSSPTKNSSHPQSSYGYSSRSFPSTPTKSARKATSSSPIKRTAGSPRKSAAGGIYKFNFGMHRGKTIAEVPWDYIQWCIDEGVLESRFDLRIAVEEFQRQKRSTASSSRASQPIASSSRTSQSVPSTSTSASLLSIDQRYAKLKQTIPEWLYDECIAVLEDGQYDFLASPSQQRQRVLERLEILESMARSDFPKQYPPRAPVSYTLPDGSKSVKDLRRALGKCPKLLGSFREPTADEKKYLEHHYDGFSGESWYTLAEGYRAVIQRCLKDVEKEHGMAGRQIANWEVRDKYAVCVGGINYAGSGKNFSEHYNFVDQSAFWLRSD</sequence>
<evidence type="ECO:0000256" key="1">
    <source>
        <dbReference type="SAM" id="MobiDB-lite"/>
    </source>
</evidence>
<evidence type="ECO:0000313" key="2">
    <source>
        <dbReference type="EMBL" id="KAK7442466.1"/>
    </source>
</evidence>
<feature type="compositionally biased region" description="Low complexity" evidence="1">
    <location>
        <begin position="123"/>
        <end position="146"/>
    </location>
</feature>